<reference evidence="2" key="1">
    <citation type="journal article" date="2019" name="Nat. Commun.">
        <title>Expansion of phycobilisome linker gene families in mesophilic red algae.</title>
        <authorList>
            <person name="Lee J."/>
            <person name="Kim D."/>
            <person name="Bhattacharya D."/>
            <person name="Yoon H.S."/>
        </authorList>
    </citation>
    <scope>NUCLEOTIDE SEQUENCE [LARGE SCALE GENOMIC DNA]</scope>
    <source>
        <strain evidence="2">CCMP 1328</strain>
    </source>
</reference>
<dbReference type="OrthoDB" id="43420at2759"/>
<gene>
    <name evidence="1" type="ORF">FVE85_9693</name>
</gene>
<organism evidence="1 2">
    <name type="scientific">Porphyridium purpureum</name>
    <name type="common">Red alga</name>
    <name type="synonym">Porphyridium cruentum</name>
    <dbReference type="NCBI Taxonomy" id="35688"/>
    <lineage>
        <taxon>Eukaryota</taxon>
        <taxon>Rhodophyta</taxon>
        <taxon>Bangiophyceae</taxon>
        <taxon>Porphyridiales</taxon>
        <taxon>Porphyridiaceae</taxon>
        <taxon>Porphyridium</taxon>
    </lineage>
</organism>
<keyword evidence="2" id="KW-1185">Reference proteome</keyword>
<evidence type="ECO:0000313" key="2">
    <source>
        <dbReference type="Proteomes" id="UP000324585"/>
    </source>
</evidence>
<dbReference type="EMBL" id="VRMN01000012">
    <property type="protein sequence ID" value="KAA8491646.1"/>
    <property type="molecule type" value="Genomic_DNA"/>
</dbReference>
<dbReference type="Gene3D" id="3.10.180.10">
    <property type="entry name" value="2,3-Dihydroxybiphenyl 1,2-Dioxygenase, domain 1"/>
    <property type="match status" value="1"/>
</dbReference>
<comment type="caution">
    <text evidence="1">The sequence shown here is derived from an EMBL/GenBank/DDBJ whole genome shotgun (WGS) entry which is preliminary data.</text>
</comment>
<dbReference type="InterPro" id="IPR029068">
    <property type="entry name" value="Glyas_Bleomycin-R_OHBP_Dase"/>
</dbReference>
<protein>
    <submittedName>
        <fullName evidence="1">Uncharacterized protein</fullName>
    </submittedName>
</protein>
<accession>A0A5J4YJQ2</accession>
<evidence type="ECO:0000313" key="1">
    <source>
        <dbReference type="EMBL" id="KAA8491646.1"/>
    </source>
</evidence>
<dbReference type="Proteomes" id="UP000324585">
    <property type="component" value="Unassembled WGS sequence"/>
</dbReference>
<dbReference type="SUPFAM" id="SSF54593">
    <property type="entry name" value="Glyoxalase/Bleomycin resistance protein/Dihydroxybiphenyl dioxygenase"/>
    <property type="match status" value="1"/>
</dbReference>
<name>A0A5J4YJQ2_PORPP</name>
<dbReference type="AlphaFoldDB" id="A0A5J4YJQ2"/>
<proteinExistence type="predicted"/>
<sequence length="402" mass="44816">MTRVSGLCGFVSGGGVVTPRPVVQHNRHGLCPRVRHGRTLDARCTTVCMCMAGARKDNASDLATPKVEWEYPLSSRHSNERVLRAAGARVTVRLASKFTWFITDICAPDSDRLLIHLCIDELVRVCAATGTCLASSLLQDHPFVALLEARGFELTRANERIYVPKRATSMHSRELDAASFSDALTQMYAGTGDHVCLLVSDIRVSMNFYSLFGFEPTLKFRTASCRSAWLRSPLFTIALELIELPPERRLESTSAAGGARSALDAQRLSLGLYHVSWDVTRVCTELQEFVDRIDAKSRREFGKTLPVLQPPKQQMLGALIAQVAILPRGLHRSRLCRTMTCSINNDARAFVRGWPQSVASAFCGRVSLIAVLVFDELRLHDDWGPIRFEHRRKAGRQFRSTC</sequence>